<protein>
    <recommendedName>
        <fullName evidence="5">Bacterial surface antigen (D15) domain-containing protein</fullName>
    </recommendedName>
</protein>
<comment type="subcellular location">
    <subcellularLocation>
        <location evidence="1">Membrane</location>
    </subcellularLocation>
</comment>
<dbReference type="EMBL" id="RAQO01000002">
    <property type="protein sequence ID" value="RKF21505.1"/>
    <property type="molecule type" value="Genomic_DNA"/>
</dbReference>
<dbReference type="GO" id="GO:0019867">
    <property type="term" value="C:outer membrane"/>
    <property type="evidence" value="ECO:0007669"/>
    <property type="project" value="InterPro"/>
</dbReference>
<dbReference type="Pfam" id="PF01103">
    <property type="entry name" value="Omp85"/>
    <property type="match status" value="1"/>
</dbReference>
<proteinExistence type="predicted"/>
<feature type="domain" description="Bacterial surface antigen (D15)" evidence="5">
    <location>
        <begin position="225"/>
        <end position="425"/>
    </location>
</feature>
<accession>A0A420ELD3</accession>
<dbReference type="RefSeq" id="WP_120353308.1">
    <property type="nucleotide sequence ID" value="NZ_RAQO01000002.1"/>
</dbReference>
<reference evidence="6 7" key="1">
    <citation type="submission" date="2018-09" db="EMBL/GenBank/DDBJ databases">
        <authorList>
            <person name="Wang Z."/>
        </authorList>
    </citation>
    <scope>NUCLEOTIDE SEQUENCE [LARGE SCALE GENOMIC DNA]</scope>
    <source>
        <strain evidence="6 7">ALS 81</strain>
    </source>
</reference>
<keyword evidence="4" id="KW-0732">Signal</keyword>
<feature type="compositionally biased region" description="Low complexity" evidence="3">
    <location>
        <begin position="120"/>
        <end position="138"/>
    </location>
</feature>
<dbReference type="AlphaFoldDB" id="A0A420ELD3"/>
<name>A0A420ELD3_9ALTE</name>
<dbReference type="OrthoDB" id="6189026at2"/>
<feature type="chain" id="PRO_5019147777" description="Bacterial surface antigen (D15) domain-containing protein" evidence="4">
    <location>
        <begin position="22"/>
        <end position="440"/>
    </location>
</feature>
<gene>
    <name evidence="6" type="ORF">DBZ36_02325</name>
</gene>
<keyword evidence="2" id="KW-0472">Membrane</keyword>
<feature type="region of interest" description="Disordered" evidence="3">
    <location>
        <begin position="119"/>
        <end position="142"/>
    </location>
</feature>
<evidence type="ECO:0000259" key="5">
    <source>
        <dbReference type="Pfam" id="PF01103"/>
    </source>
</evidence>
<evidence type="ECO:0000256" key="1">
    <source>
        <dbReference type="ARBA" id="ARBA00004370"/>
    </source>
</evidence>
<dbReference type="InterPro" id="IPR000184">
    <property type="entry name" value="Bac_surfAg_D15"/>
</dbReference>
<feature type="signal peptide" evidence="4">
    <location>
        <begin position="1"/>
        <end position="21"/>
    </location>
</feature>
<dbReference type="Gene3D" id="2.40.160.50">
    <property type="entry name" value="membrane protein fhac: a member of the omp85/tpsb transporter family"/>
    <property type="match status" value="1"/>
</dbReference>
<evidence type="ECO:0000256" key="3">
    <source>
        <dbReference type="SAM" id="MobiDB-lite"/>
    </source>
</evidence>
<evidence type="ECO:0000256" key="4">
    <source>
        <dbReference type="SAM" id="SignalP"/>
    </source>
</evidence>
<sequence length="440" mass="49853">MKSSIRTACFAALLSCGAAQASYVTVVDDAAIDRGEDGWWEVLPYVFYTSGMEWFAGVGGGMSGYGQPNLNLVGTALVSTNDSALGFVYMSDLQMPRANRLFVDALIYSTRFTKDQLYIPTTGRGPNPAGNPGSPGSNDSDVDDYVFAHTEGQEYRLYLNYLLPIGDGAGANPVHTYHTRNGVVVPGSESGGREWNPLTSGRSFLKLEPYFWEQNVQDQSDYTYDEPERSVGLRFELMYDNRDYRSNPTRGSYQKFTVNRDWGDSKRPEWYTWEFEASKYVALGENKWAHQQVLAFNFWTIDTPTWNDTSVVGGQSTYQRPAWFAGARLGGWKRMRGYQTNRFYDRSAIYYSGEYRFTPKWNPMPLIPFVRRFNIPAWHWVAFGELGRVADDYDLSELHKDMKYSVGASVRVMLEGLVLQGSYAVSDQDSKVYVGVNHPF</sequence>
<keyword evidence="7" id="KW-1185">Reference proteome</keyword>
<organism evidence="6 7">
    <name type="scientific">Alginatibacterium sediminis</name>
    <dbReference type="NCBI Taxonomy" id="2164068"/>
    <lineage>
        <taxon>Bacteria</taxon>
        <taxon>Pseudomonadati</taxon>
        <taxon>Pseudomonadota</taxon>
        <taxon>Gammaproteobacteria</taxon>
        <taxon>Alteromonadales</taxon>
        <taxon>Alteromonadaceae</taxon>
        <taxon>Alginatibacterium</taxon>
    </lineage>
</organism>
<dbReference type="Proteomes" id="UP000286482">
    <property type="component" value="Unassembled WGS sequence"/>
</dbReference>
<evidence type="ECO:0000256" key="2">
    <source>
        <dbReference type="ARBA" id="ARBA00023136"/>
    </source>
</evidence>
<evidence type="ECO:0000313" key="6">
    <source>
        <dbReference type="EMBL" id="RKF21505.1"/>
    </source>
</evidence>
<comment type="caution">
    <text evidence="6">The sequence shown here is derived from an EMBL/GenBank/DDBJ whole genome shotgun (WGS) entry which is preliminary data.</text>
</comment>
<evidence type="ECO:0000313" key="7">
    <source>
        <dbReference type="Proteomes" id="UP000286482"/>
    </source>
</evidence>